<keyword evidence="1" id="KW-0611">Plant defense</keyword>
<name>A0A8T1PXN3_CARIL</name>
<evidence type="ECO:0000256" key="1">
    <source>
        <dbReference type="ARBA" id="ARBA00022821"/>
    </source>
</evidence>
<dbReference type="Pfam" id="PF23247">
    <property type="entry name" value="LRR_RPS2"/>
    <property type="match status" value="8"/>
</dbReference>
<proteinExistence type="predicted"/>
<sequence length="2159" mass="245473">MEIVIAIAAKIAEYTVGPVGQWLCYSCHFNINIENLKNQEKNLRDAKNRVQHLIDAASRNGEEIEDDVKTWLIRADHITELATTKLHEIEEEAGTGSSNAACLNLKHRHQLSREAKKIAENIAELVKNGNFDRVSYRPASEGMEMTRNMDYNYMAMVSRMTMVKEIMEALGNADIDKIGVWGMPGVGKSTLMKEIARQAKEEKLFNEVVMTMVTNSPDVRRIQGAIAYKLDLNFDQEADEKDRASHLQRRLSKDKKVLVILDDIWKAFDLQEMGIPSKGCKVVMISRDRDVLISGMDTQKAIHELKILQKDEAWNLFEKMAGDSFQDRPEVRGIATKIAEKCAGLPIALVIVSKALKNKSLGIWKDALVQLTRPAPENDSKIWSPIYSCIHLSYEHLVGEEVKSLFLLCAQQDYYIFYQDLLRYGFGLGLFLNIYTLEEARNRLESLLSNLQDSCLLLESPHSSKEFNMHDLVRDVAKIIASKNHNMFVMRDDGGQKAWPDVDALNRCEALSIHGGDIHKHPNKMECPKLRFFHVDCKDTLNLKIPNIFFQGMEKLEVLSLRNMQLSSLFPLTNLQTLCLDGCMLGDIHGIGELKNLVILSLARSDISNLLREIGSLTRLRLLDLSNCSKLRVIPPNVLSSLVNLEELYMRKTYVQWEVEGPSNEGKNASLAELKKLSHLITLEIHIRNGMKLPKDLFSKKLERYKIRIGDIMPWETFNGATFSRTLKLKLNGSFQLDSGIKMLLKRTEYLYLDESNRTESVLYELNREDFQQLKHLHIQNSGNIKHIPKLRTPAIAFPILETFVLKHMISLEEICQGNLPFTSFKSLKVLNVENCKKLRFIFSSSIARGLSLLEELNITRCNNVGAIFMKEEEDGIEDQEDMMLFGRLQTLVLKDLPKLVGFLSTKDSFMTDCRETNSEGNHDLQLPLLHHHQLSFPNLKILHLRGLSKIKHVWSNVNGCESLKSLEIHDCGAMEEIVAREDGTDPTTRLLFPSLNYLRLDGLPKLKWFFQGVCTLESSSSKELHGQGGTLFGPEEIAFPNLTNLNLRNLPKIKHVWNKDPQTILRFQNLQHITASRCKRLKSLFPASVGSCLKQLKTITIDDFCGMEEIVKVEGGEAARRTLVFVFPQVTYLSLSYLPRLECFYKGVHISKWPMLKKIKIEKCNKVEVFASGLVSEETVEKRQSQMSIKQPIFLVDEMSFPSLEILNISIMKKLEIIWYGLVAASPTRLDISNCDSLEAVYEEHEGQDGKESHALTTTQLLRAMSLYSLPKMRNIWNIKDCHQRHMYSFPNLLDIDVKGCESLKSLFPAASVAASLPQLQSLKIHDCGVMEEIVAREDGADPSTRLLFPSLTLLRLDGLPKLEWFFQGVRTLESSSSSKELHEQGGTLFGIEEVAFPNLTKLRLRCLPKIKHVWSKDPQTILRFQNLQKITVQKCASLKSLFPTLVDGCLKQLKKISIHNCGVEEIVGAEGGVVGRTLVFVFPQVTSFYLENLSRLECFYKGVHILKWPMLKKMKIEKCDRVEVFASGLVNFEESVEEKQSHMSIKQSIFLVNEMSFPSLEILKIRRMEKLEIIWNMKDSHQRHMYSFPNLLDIDVKGCESLKSLFPAASVAASLPQLQSLKIHDCGVMEEIVAREDGTDPTTRLLFPSLNFLSLDELPKLKWFFQGLHTLELSLSKELHEQGGTLFGIEEVAFPNLTELHLCCLAKIKHVWSKDPQTIQRFQNLQKIIAWKCASLKSLLPASVDGCLKQLKKIIVYDCGVEEIVGAEGGEVVGRTLVFVFPQVAYLYLANLPRLESFYNGVHISKWPMLKKMSIEGCKKVEVFASGLVREETVEKRQSQMSIKQPIFLVDEMSFPSLEILKIRRMEELEMIWNMKDCYQRHMYSFPNLLEINVKGCESLKSLFPAASVAASLPQLQSLKIHDCGVMEEIVVREDGTDPTTRLLFPSLNFLSLDELPKLKWFFQGLRTLESSLSKELHEQGGTLFGIEEVAFPNLTELHICGLAKIKHVWSKDPQTILRFQNLQEINAQKCASLKSLFPTSVDGCLKQLKKIRINKCGVEEIVGDECGEAVGRTLVFVFPQVTSLDLANLPRLECFYKGVHISKWPMLESMSIEGCEKVEVFASGLVNEETVEERQSHISIKQSLFLDKMSFPSLEI</sequence>
<evidence type="ECO:0000259" key="3">
    <source>
        <dbReference type="SMART" id="SM00382"/>
    </source>
</evidence>
<keyword evidence="2" id="KW-0175">Coiled coil</keyword>
<dbReference type="InterPro" id="IPR003593">
    <property type="entry name" value="AAA+_ATPase"/>
</dbReference>
<comment type="caution">
    <text evidence="4">The sequence shown here is derived from an EMBL/GenBank/DDBJ whole genome shotgun (WGS) entry which is preliminary data.</text>
</comment>
<dbReference type="GO" id="GO:0043531">
    <property type="term" value="F:ADP binding"/>
    <property type="evidence" value="ECO:0007669"/>
    <property type="project" value="InterPro"/>
</dbReference>
<protein>
    <recommendedName>
        <fullName evidence="3">AAA+ ATPase domain-containing protein</fullName>
    </recommendedName>
</protein>
<accession>A0A8T1PXN3</accession>
<gene>
    <name evidence="4" type="ORF">CIPAW_08G175500</name>
</gene>
<dbReference type="SMART" id="SM00382">
    <property type="entry name" value="AAA"/>
    <property type="match status" value="1"/>
</dbReference>
<dbReference type="InterPro" id="IPR057135">
    <property type="entry name" value="At4g27190-like_LRR"/>
</dbReference>
<dbReference type="Pfam" id="PF00931">
    <property type="entry name" value="NB-ARC"/>
    <property type="match status" value="1"/>
</dbReference>
<dbReference type="EMBL" id="CM031816">
    <property type="protein sequence ID" value="KAG6646178.1"/>
    <property type="molecule type" value="Genomic_DNA"/>
</dbReference>
<dbReference type="EMBL" id="CM031816">
    <property type="protein sequence ID" value="KAG6646177.1"/>
    <property type="molecule type" value="Genomic_DNA"/>
</dbReference>
<dbReference type="PANTHER" id="PTHR33463:SF215">
    <property type="entry name" value="NB-ARC DOMAIN DISEASE RESISTANCE PROTEIN"/>
    <property type="match status" value="1"/>
</dbReference>
<organism evidence="4 5">
    <name type="scientific">Carya illinoinensis</name>
    <name type="common">Pecan</name>
    <dbReference type="NCBI Taxonomy" id="32201"/>
    <lineage>
        <taxon>Eukaryota</taxon>
        <taxon>Viridiplantae</taxon>
        <taxon>Streptophyta</taxon>
        <taxon>Embryophyta</taxon>
        <taxon>Tracheophyta</taxon>
        <taxon>Spermatophyta</taxon>
        <taxon>Magnoliopsida</taxon>
        <taxon>eudicotyledons</taxon>
        <taxon>Gunneridae</taxon>
        <taxon>Pentapetalae</taxon>
        <taxon>rosids</taxon>
        <taxon>fabids</taxon>
        <taxon>Fagales</taxon>
        <taxon>Juglandaceae</taxon>
        <taxon>Carya</taxon>
    </lineage>
</organism>
<dbReference type="EMBL" id="CM031816">
    <property type="protein sequence ID" value="KAG6646179.1"/>
    <property type="molecule type" value="Genomic_DNA"/>
</dbReference>
<dbReference type="Proteomes" id="UP000811609">
    <property type="component" value="Chromosome 8"/>
</dbReference>
<evidence type="ECO:0000313" key="4">
    <source>
        <dbReference type="EMBL" id="KAG6646177.1"/>
    </source>
</evidence>
<dbReference type="InterPro" id="IPR050905">
    <property type="entry name" value="Plant_NBS-LRR"/>
</dbReference>
<evidence type="ECO:0000256" key="2">
    <source>
        <dbReference type="SAM" id="Coils"/>
    </source>
</evidence>
<keyword evidence="5" id="KW-1185">Reference proteome</keyword>
<dbReference type="PANTHER" id="PTHR33463">
    <property type="entry name" value="NB-ARC DOMAIN-CONTAINING PROTEIN-RELATED"/>
    <property type="match status" value="1"/>
</dbReference>
<feature type="domain" description="AAA+ ATPase" evidence="3">
    <location>
        <begin position="174"/>
        <end position="308"/>
    </location>
</feature>
<reference evidence="4" key="1">
    <citation type="submission" date="2020-12" db="EMBL/GenBank/DDBJ databases">
        <title>WGS assembly of Carya illinoinensis cv. Pawnee.</title>
        <authorList>
            <person name="Platts A."/>
            <person name="Shu S."/>
            <person name="Wright S."/>
            <person name="Barry K."/>
            <person name="Edger P."/>
            <person name="Pires J.C."/>
            <person name="Schmutz J."/>
        </authorList>
    </citation>
    <scope>NUCLEOTIDE SEQUENCE</scope>
    <source>
        <tissue evidence="4">Leaf</tissue>
    </source>
</reference>
<evidence type="ECO:0000313" key="5">
    <source>
        <dbReference type="Proteomes" id="UP000811609"/>
    </source>
</evidence>
<feature type="coiled-coil region" evidence="2">
    <location>
        <begin position="29"/>
        <end position="56"/>
    </location>
</feature>
<dbReference type="InterPro" id="IPR002182">
    <property type="entry name" value="NB-ARC"/>
</dbReference>